<reference evidence="2 3" key="1">
    <citation type="submission" date="2024-10" db="EMBL/GenBank/DDBJ databases">
        <title>The Natural Products Discovery Center: Release of the First 8490 Sequenced Strains for Exploring Actinobacteria Biosynthetic Diversity.</title>
        <authorList>
            <person name="Kalkreuter E."/>
            <person name="Kautsar S.A."/>
            <person name="Yang D."/>
            <person name="Bader C.D."/>
            <person name="Teijaro C.N."/>
            <person name="Fluegel L."/>
            <person name="Davis C.M."/>
            <person name="Simpson J.R."/>
            <person name="Lauterbach L."/>
            <person name="Steele A.D."/>
            <person name="Gui C."/>
            <person name="Meng S."/>
            <person name="Li G."/>
            <person name="Viehrig K."/>
            <person name="Ye F."/>
            <person name="Su P."/>
            <person name="Kiefer A.F."/>
            <person name="Nichols A."/>
            <person name="Cepeda A.J."/>
            <person name="Yan W."/>
            <person name="Fan B."/>
            <person name="Jiang Y."/>
            <person name="Adhikari A."/>
            <person name="Zheng C.-J."/>
            <person name="Schuster L."/>
            <person name="Cowan T.M."/>
            <person name="Smanski M.J."/>
            <person name="Chevrette M.G."/>
            <person name="De Carvalho L.P.S."/>
            <person name="Shen B."/>
        </authorList>
    </citation>
    <scope>NUCLEOTIDE SEQUENCE [LARGE SCALE GENOMIC DNA]</scope>
    <source>
        <strain evidence="2 3">NPDC019275</strain>
    </source>
</reference>
<accession>A0ABW7WYV1</accession>
<keyword evidence="3" id="KW-1185">Reference proteome</keyword>
<feature type="compositionally biased region" description="Acidic residues" evidence="1">
    <location>
        <begin position="84"/>
        <end position="93"/>
    </location>
</feature>
<proteinExistence type="predicted"/>
<name>A0ABW7WYV1_9NOCA</name>
<protein>
    <recommendedName>
        <fullName evidence="4">DUF5709 domain-containing protein</fullName>
    </recommendedName>
</protein>
<sequence length="93" mass="10837">MNRDRLDMDMDMGDDDQEDEIRAYERYIENPPENLTIRDRESEDDGRLGIGEDLDQRWTRRRQRAEDAAESTLPAEEAAMGIIDDTELDDSDS</sequence>
<organism evidence="2 3">
    <name type="scientific">Nocardia xishanensis</name>
    <dbReference type="NCBI Taxonomy" id="238964"/>
    <lineage>
        <taxon>Bacteria</taxon>
        <taxon>Bacillati</taxon>
        <taxon>Actinomycetota</taxon>
        <taxon>Actinomycetes</taxon>
        <taxon>Mycobacteriales</taxon>
        <taxon>Nocardiaceae</taxon>
        <taxon>Nocardia</taxon>
    </lineage>
</organism>
<feature type="compositionally biased region" description="Basic and acidic residues" evidence="1">
    <location>
        <begin position="36"/>
        <end position="47"/>
    </location>
</feature>
<dbReference type="RefSeq" id="WP_397092549.1">
    <property type="nucleotide sequence ID" value="NZ_JBIRYO010000006.1"/>
</dbReference>
<evidence type="ECO:0000313" key="2">
    <source>
        <dbReference type="EMBL" id="MFI2474015.1"/>
    </source>
</evidence>
<dbReference type="EMBL" id="JBIRYO010000006">
    <property type="protein sequence ID" value="MFI2474015.1"/>
    <property type="molecule type" value="Genomic_DNA"/>
</dbReference>
<feature type="region of interest" description="Disordered" evidence="1">
    <location>
        <begin position="59"/>
        <end position="93"/>
    </location>
</feature>
<feature type="region of interest" description="Disordered" evidence="1">
    <location>
        <begin position="33"/>
        <end position="52"/>
    </location>
</feature>
<evidence type="ECO:0000256" key="1">
    <source>
        <dbReference type="SAM" id="MobiDB-lite"/>
    </source>
</evidence>
<comment type="caution">
    <text evidence="2">The sequence shown here is derived from an EMBL/GenBank/DDBJ whole genome shotgun (WGS) entry which is preliminary data.</text>
</comment>
<evidence type="ECO:0008006" key="4">
    <source>
        <dbReference type="Google" id="ProtNLM"/>
    </source>
</evidence>
<gene>
    <name evidence="2" type="ORF">ACH49W_11620</name>
</gene>
<dbReference type="Proteomes" id="UP001611415">
    <property type="component" value="Unassembled WGS sequence"/>
</dbReference>
<evidence type="ECO:0000313" key="3">
    <source>
        <dbReference type="Proteomes" id="UP001611415"/>
    </source>
</evidence>